<dbReference type="Pfam" id="PF02826">
    <property type="entry name" value="2-Hacid_dh_C"/>
    <property type="match status" value="1"/>
</dbReference>
<dbReference type="GO" id="GO:0051287">
    <property type="term" value="F:NAD binding"/>
    <property type="evidence" value="ECO:0007669"/>
    <property type="project" value="InterPro"/>
</dbReference>
<dbReference type="InterPro" id="IPR006140">
    <property type="entry name" value="D-isomer_DH_NAD-bd"/>
</dbReference>
<dbReference type="GO" id="GO:0005829">
    <property type="term" value="C:cytosol"/>
    <property type="evidence" value="ECO:0007669"/>
    <property type="project" value="TreeGrafter"/>
</dbReference>
<evidence type="ECO:0000256" key="2">
    <source>
        <dbReference type="ARBA" id="ARBA00023027"/>
    </source>
</evidence>
<dbReference type="InterPro" id="IPR029753">
    <property type="entry name" value="D-isomer_DH_CS"/>
</dbReference>
<dbReference type="InterPro" id="IPR050223">
    <property type="entry name" value="D-isomer_2-hydroxyacid_DH"/>
</dbReference>
<dbReference type="GO" id="GO:0016618">
    <property type="term" value="F:hydroxypyruvate reductase [NAD(P)H] activity"/>
    <property type="evidence" value="ECO:0007669"/>
    <property type="project" value="TreeGrafter"/>
</dbReference>
<protein>
    <recommendedName>
        <fullName evidence="3">D-isomer specific 2-hydroxyacid dehydrogenase NAD-binding domain-containing protein</fullName>
    </recommendedName>
</protein>
<dbReference type="Gene3D" id="3.40.50.720">
    <property type="entry name" value="NAD(P)-binding Rossmann-like Domain"/>
    <property type="match status" value="1"/>
</dbReference>
<comment type="caution">
    <text evidence="4">The sequence shown here is derived from an EMBL/GenBank/DDBJ whole genome shotgun (WGS) entry which is preliminary data.</text>
</comment>
<dbReference type="SUPFAM" id="SSF51735">
    <property type="entry name" value="NAD(P)-binding Rossmann-fold domains"/>
    <property type="match status" value="1"/>
</dbReference>
<keyword evidence="1" id="KW-0560">Oxidoreductase</keyword>
<dbReference type="Proteomes" id="UP001438707">
    <property type="component" value="Unassembled WGS sequence"/>
</dbReference>
<dbReference type="EMBL" id="JALJOS010000028">
    <property type="protein sequence ID" value="KAK9824749.1"/>
    <property type="molecule type" value="Genomic_DNA"/>
</dbReference>
<organism evidence="4 5">
    <name type="scientific">Apatococcus lobatus</name>
    <dbReference type="NCBI Taxonomy" id="904363"/>
    <lineage>
        <taxon>Eukaryota</taxon>
        <taxon>Viridiplantae</taxon>
        <taxon>Chlorophyta</taxon>
        <taxon>core chlorophytes</taxon>
        <taxon>Trebouxiophyceae</taxon>
        <taxon>Chlorellales</taxon>
        <taxon>Chlorellaceae</taxon>
        <taxon>Apatococcus</taxon>
    </lineage>
</organism>
<proteinExistence type="predicted"/>
<gene>
    <name evidence="4" type="ORF">WJX74_004667</name>
</gene>
<dbReference type="PANTHER" id="PTHR10996:SF178">
    <property type="entry name" value="2-HYDROXYACID DEHYDROGENASE YGL185C-RELATED"/>
    <property type="match status" value="1"/>
</dbReference>
<evidence type="ECO:0000256" key="1">
    <source>
        <dbReference type="ARBA" id="ARBA00023002"/>
    </source>
</evidence>
<dbReference type="InterPro" id="IPR036291">
    <property type="entry name" value="NAD(P)-bd_dom_sf"/>
</dbReference>
<dbReference type="PANTHER" id="PTHR10996">
    <property type="entry name" value="2-HYDROXYACID DEHYDROGENASE-RELATED"/>
    <property type="match status" value="1"/>
</dbReference>
<accession>A0AAW1QTF3</accession>
<evidence type="ECO:0000313" key="5">
    <source>
        <dbReference type="Proteomes" id="UP001438707"/>
    </source>
</evidence>
<sequence>MIGARELEMMKQDAMLINFARGEVIDKTALLAVLNSGKLWGVGLDVHWQEPADANEPLYCHRNVVALPHSGVGTHEVFQNLSALIVENLQRWKAGKELLYRLV</sequence>
<evidence type="ECO:0000259" key="3">
    <source>
        <dbReference type="Pfam" id="PF02826"/>
    </source>
</evidence>
<evidence type="ECO:0000313" key="4">
    <source>
        <dbReference type="EMBL" id="KAK9824749.1"/>
    </source>
</evidence>
<reference evidence="4 5" key="1">
    <citation type="journal article" date="2024" name="Nat. Commun.">
        <title>Phylogenomics reveals the evolutionary origins of lichenization in chlorophyte algae.</title>
        <authorList>
            <person name="Puginier C."/>
            <person name="Libourel C."/>
            <person name="Otte J."/>
            <person name="Skaloud P."/>
            <person name="Haon M."/>
            <person name="Grisel S."/>
            <person name="Petersen M."/>
            <person name="Berrin J.G."/>
            <person name="Delaux P.M."/>
            <person name="Dal Grande F."/>
            <person name="Keller J."/>
        </authorList>
    </citation>
    <scope>NUCLEOTIDE SEQUENCE [LARGE SCALE GENOMIC DNA]</scope>
    <source>
        <strain evidence="4 5">SAG 2145</strain>
    </source>
</reference>
<keyword evidence="5" id="KW-1185">Reference proteome</keyword>
<dbReference type="AlphaFoldDB" id="A0AAW1QTF3"/>
<keyword evidence="2" id="KW-0520">NAD</keyword>
<feature type="domain" description="D-isomer specific 2-hydroxyacid dehydrogenase NAD-binding" evidence="3">
    <location>
        <begin position="1"/>
        <end position="71"/>
    </location>
</feature>
<dbReference type="PROSITE" id="PS00671">
    <property type="entry name" value="D_2_HYDROXYACID_DH_3"/>
    <property type="match status" value="1"/>
</dbReference>
<dbReference type="GO" id="GO:0030267">
    <property type="term" value="F:glyoxylate reductase (NADPH) activity"/>
    <property type="evidence" value="ECO:0007669"/>
    <property type="project" value="TreeGrafter"/>
</dbReference>
<name>A0AAW1QTF3_9CHLO</name>